<dbReference type="KEGG" id="hja:BST95_02860"/>
<dbReference type="Proteomes" id="UP000235162">
    <property type="component" value="Unassembled WGS sequence"/>
</dbReference>
<dbReference type="GO" id="GO:0005829">
    <property type="term" value="C:cytosol"/>
    <property type="evidence" value="ECO:0007669"/>
    <property type="project" value="TreeGrafter"/>
</dbReference>
<reference evidence="9 10" key="1">
    <citation type="submission" date="2018-01" db="EMBL/GenBank/DDBJ databases">
        <title>The draft genome sequence of Halioglobus japonicus S1-36.</title>
        <authorList>
            <person name="Du Z.-J."/>
            <person name="Shi M.-J."/>
        </authorList>
    </citation>
    <scope>NUCLEOTIDE SEQUENCE [LARGE SCALE GENOMIC DNA]</scope>
    <source>
        <strain evidence="9 10">S1-36</strain>
    </source>
</reference>
<dbReference type="SUPFAM" id="SSF55811">
    <property type="entry name" value="Nudix"/>
    <property type="match status" value="1"/>
</dbReference>
<dbReference type="InterPro" id="IPR000086">
    <property type="entry name" value="NUDIX_hydrolase_dom"/>
</dbReference>
<dbReference type="RefSeq" id="WP_084198083.1">
    <property type="nucleotide sequence ID" value="NZ_BMYL01000010.1"/>
</dbReference>
<dbReference type="InterPro" id="IPR015797">
    <property type="entry name" value="NUDIX_hydrolase-like_dom_sf"/>
</dbReference>
<evidence type="ECO:0000256" key="1">
    <source>
        <dbReference type="ARBA" id="ARBA00000847"/>
    </source>
</evidence>
<keyword evidence="5 9" id="KW-0378">Hydrolase</keyword>
<comment type="similarity">
    <text evidence="3">Belongs to the Nudix hydrolase family. NudK subfamily.</text>
</comment>
<evidence type="ECO:0000256" key="2">
    <source>
        <dbReference type="ARBA" id="ARBA00001946"/>
    </source>
</evidence>
<dbReference type="EMBL" id="PKUR01000003">
    <property type="protein sequence ID" value="PLW85246.1"/>
    <property type="molecule type" value="Genomic_DNA"/>
</dbReference>
<dbReference type="GO" id="GO:0019693">
    <property type="term" value="P:ribose phosphate metabolic process"/>
    <property type="evidence" value="ECO:0007669"/>
    <property type="project" value="TreeGrafter"/>
</dbReference>
<evidence type="ECO:0000256" key="6">
    <source>
        <dbReference type="ARBA" id="ARBA00032162"/>
    </source>
</evidence>
<evidence type="ECO:0000259" key="8">
    <source>
        <dbReference type="PROSITE" id="PS51462"/>
    </source>
</evidence>
<proteinExistence type="inferred from homology"/>
<dbReference type="AlphaFoldDB" id="A0AAP8SMC4"/>
<protein>
    <recommendedName>
        <fullName evidence="4">GDP-mannose pyrophosphatase</fullName>
    </recommendedName>
    <alternativeName>
        <fullName evidence="6">GDP-mannose hydrolase</fullName>
    </alternativeName>
    <alternativeName>
        <fullName evidence="7">GDPMK</fullName>
    </alternativeName>
</protein>
<dbReference type="GO" id="GO:0006753">
    <property type="term" value="P:nucleoside phosphate metabolic process"/>
    <property type="evidence" value="ECO:0007669"/>
    <property type="project" value="TreeGrafter"/>
</dbReference>
<name>A0AAP8SMC4_9GAMM</name>
<comment type="cofactor">
    <cofactor evidence="2">
        <name>Mg(2+)</name>
        <dbReference type="ChEBI" id="CHEBI:18420"/>
    </cofactor>
</comment>
<dbReference type="Gene3D" id="3.90.79.10">
    <property type="entry name" value="Nucleoside Triphosphate Pyrophosphohydrolase"/>
    <property type="match status" value="1"/>
</dbReference>
<comment type="catalytic activity">
    <reaction evidence="1">
        <text>GDP-alpha-D-mannose + H2O = alpha-D-mannose 1-phosphate + GMP + 2 H(+)</text>
        <dbReference type="Rhea" id="RHEA:27978"/>
        <dbReference type="ChEBI" id="CHEBI:15377"/>
        <dbReference type="ChEBI" id="CHEBI:15378"/>
        <dbReference type="ChEBI" id="CHEBI:57527"/>
        <dbReference type="ChEBI" id="CHEBI:58115"/>
        <dbReference type="ChEBI" id="CHEBI:58409"/>
    </reaction>
</comment>
<evidence type="ECO:0000256" key="4">
    <source>
        <dbReference type="ARBA" id="ARBA00016377"/>
    </source>
</evidence>
<keyword evidence="10" id="KW-1185">Reference proteome</keyword>
<dbReference type="PANTHER" id="PTHR11839:SF18">
    <property type="entry name" value="NUDIX HYDROLASE DOMAIN-CONTAINING PROTEIN"/>
    <property type="match status" value="1"/>
</dbReference>
<evidence type="ECO:0000256" key="3">
    <source>
        <dbReference type="ARBA" id="ARBA00007275"/>
    </source>
</evidence>
<sequence>MIKNWLRIQDKVLSETRIFTLMEVLERSPYNSREHTFCVIDSPDWVNLVPITDQGELVMIRQYRHGSQQVTLEIPGGMIDVGEEPVAAAIRECREETGHIVDQVTSLGVLNPNPALFGNKLHTFYGHVTDVDDKVHVSETERTEVELVRISDVRRYLLDGTIDHALVCATLWRFLDQGSGE</sequence>
<evidence type="ECO:0000313" key="10">
    <source>
        <dbReference type="Proteomes" id="UP000235162"/>
    </source>
</evidence>
<dbReference type="GO" id="GO:0016787">
    <property type="term" value="F:hydrolase activity"/>
    <property type="evidence" value="ECO:0007669"/>
    <property type="project" value="UniProtKB-KW"/>
</dbReference>
<evidence type="ECO:0000256" key="5">
    <source>
        <dbReference type="ARBA" id="ARBA00022801"/>
    </source>
</evidence>
<dbReference type="PROSITE" id="PS51462">
    <property type="entry name" value="NUDIX"/>
    <property type="match status" value="1"/>
</dbReference>
<dbReference type="Pfam" id="PF00293">
    <property type="entry name" value="NUDIX"/>
    <property type="match status" value="1"/>
</dbReference>
<evidence type="ECO:0000313" key="9">
    <source>
        <dbReference type="EMBL" id="PLW85246.1"/>
    </source>
</evidence>
<gene>
    <name evidence="9" type="ORF">C0029_11430</name>
</gene>
<accession>A0AAP8SMC4</accession>
<organism evidence="9 10">
    <name type="scientific">Halioglobus japonicus</name>
    <dbReference type="NCBI Taxonomy" id="930805"/>
    <lineage>
        <taxon>Bacteria</taxon>
        <taxon>Pseudomonadati</taxon>
        <taxon>Pseudomonadota</taxon>
        <taxon>Gammaproteobacteria</taxon>
        <taxon>Cellvibrionales</taxon>
        <taxon>Halieaceae</taxon>
        <taxon>Halioglobus</taxon>
    </lineage>
</organism>
<comment type="caution">
    <text evidence="9">The sequence shown here is derived from an EMBL/GenBank/DDBJ whole genome shotgun (WGS) entry which is preliminary data.</text>
</comment>
<dbReference type="CDD" id="cd03424">
    <property type="entry name" value="NUDIX_ADPRase_Nudt5_UGPPase_Nudt14"/>
    <property type="match status" value="1"/>
</dbReference>
<feature type="domain" description="Nudix hydrolase" evidence="8">
    <location>
        <begin position="31"/>
        <end position="170"/>
    </location>
</feature>
<evidence type="ECO:0000256" key="7">
    <source>
        <dbReference type="ARBA" id="ARBA00032272"/>
    </source>
</evidence>
<dbReference type="PANTHER" id="PTHR11839">
    <property type="entry name" value="UDP/ADP-SUGAR PYROPHOSPHATASE"/>
    <property type="match status" value="1"/>
</dbReference>